<keyword evidence="3" id="KW-0805">Transcription regulation</keyword>
<dbReference type="GO" id="GO:0051123">
    <property type="term" value="P:RNA polymerase II preinitiation complex assembly"/>
    <property type="evidence" value="ECO:0007669"/>
    <property type="project" value="TreeGrafter"/>
</dbReference>
<feature type="region of interest" description="Disordered" evidence="6">
    <location>
        <begin position="296"/>
        <end position="341"/>
    </location>
</feature>
<dbReference type="GO" id="GO:0005669">
    <property type="term" value="C:transcription factor TFIID complex"/>
    <property type="evidence" value="ECO:0007669"/>
    <property type="project" value="InterPro"/>
</dbReference>
<keyword evidence="9" id="KW-1185">Reference proteome</keyword>
<protein>
    <recommendedName>
        <fullName evidence="7">TAFII55 protein conserved region domain-containing protein</fullName>
    </recommendedName>
</protein>
<feature type="region of interest" description="Disordered" evidence="6">
    <location>
        <begin position="404"/>
        <end position="437"/>
    </location>
</feature>
<feature type="compositionally biased region" description="Low complexity" evidence="6">
    <location>
        <begin position="260"/>
        <end position="274"/>
    </location>
</feature>
<evidence type="ECO:0000256" key="2">
    <source>
        <dbReference type="ARBA" id="ARBA00009368"/>
    </source>
</evidence>
<gene>
    <name evidence="8" type="ORF">EXIGLDRAFT_833156</name>
</gene>
<dbReference type="SMART" id="SM01370">
    <property type="entry name" value="TAFII55_N"/>
    <property type="match status" value="1"/>
</dbReference>
<dbReference type="GO" id="GO:0016251">
    <property type="term" value="F:RNA polymerase II general transcription initiation factor activity"/>
    <property type="evidence" value="ECO:0007669"/>
    <property type="project" value="TreeGrafter"/>
</dbReference>
<evidence type="ECO:0000256" key="1">
    <source>
        <dbReference type="ARBA" id="ARBA00004123"/>
    </source>
</evidence>
<sequence length="463" mass="51389">MDVDMYDDDDGGGLARAPASAATPTAHRPEQRATRSTTGALKSNKPPPKLKLKLGDKSGPYASGTSFLGSYDRELDSDAEDDLVFEEQFIFRVPRGEAAKRIQKLAHDREAAPDVWFKFRDSRRGVFNIGNTTYNAKLVDLPCIIEAQKTLDKKQLFKVADISQMLVLSHDDEHREGFNVDEFIWPHGVTPPLKHVRKRRFRKRVNRRTIETVEQEVERLFEADAAADSVQFTVLEGVNPDLSDSEFIERDDFGLDNDGDGPTPAGADAPTPMGDGDDDVGEDDEDALDAAFAAELQREMEEGSSGEEGDDSDASDEEEEEGEDDDDEEGEDDEFEHDRKRFNVEIRDLEAAIAKKHSEIAASANPLVKKRFEDQLRKMVSELEAKQGHREDLMEKRARAKELKARAEQGEAVDVDVEGDESASDGEEADNEVDADAAVVVPVYDAQQPMDEDDDLFGGPGEP</sequence>
<comment type="subcellular location">
    <subcellularLocation>
        <location evidence="1">Nucleus</location>
    </subcellularLocation>
</comment>
<accession>A0A166B1A0</accession>
<dbReference type="Proteomes" id="UP000077266">
    <property type="component" value="Unassembled WGS sequence"/>
</dbReference>
<organism evidence="8 9">
    <name type="scientific">Exidia glandulosa HHB12029</name>
    <dbReference type="NCBI Taxonomy" id="1314781"/>
    <lineage>
        <taxon>Eukaryota</taxon>
        <taxon>Fungi</taxon>
        <taxon>Dikarya</taxon>
        <taxon>Basidiomycota</taxon>
        <taxon>Agaricomycotina</taxon>
        <taxon>Agaricomycetes</taxon>
        <taxon>Auriculariales</taxon>
        <taxon>Exidiaceae</taxon>
        <taxon>Exidia</taxon>
    </lineage>
</organism>
<name>A0A166B1A0_EXIGL</name>
<feature type="domain" description="TAFII55 protein conserved region" evidence="7">
    <location>
        <begin position="85"/>
        <end position="229"/>
    </location>
</feature>
<feature type="compositionally biased region" description="Acidic residues" evidence="6">
    <location>
        <begin position="302"/>
        <end position="335"/>
    </location>
</feature>
<evidence type="ECO:0000256" key="5">
    <source>
        <dbReference type="ARBA" id="ARBA00023242"/>
    </source>
</evidence>
<evidence type="ECO:0000256" key="6">
    <source>
        <dbReference type="SAM" id="MobiDB-lite"/>
    </source>
</evidence>
<dbReference type="AlphaFoldDB" id="A0A166B1A0"/>
<evidence type="ECO:0000256" key="3">
    <source>
        <dbReference type="ARBA" id="ARBA00023015"/>
    </source>
</evidence>
<keyword evidence="4" id="KW-0804">Transcription</keyword>
<feature type="region of interest" description="Disordered" evidence="6">
    <location>
        <begin position="250"/>
        <end position="283"/>
    </location>
</feature>
<dbReference type="CDD" id="cd08047">
    <property type="entry name" value="TAF7"/>
    <property type="match status" value="1"/>
</dbReference>
<dbReference type="FunCoup" id="A0A166B1A0">
    <property type="interactions" value="254"/>
</dbReference>
<dbReference type="PANTHER" id="PTHR12228:SF0">
    <property type="entry name" value="TATA-BOX BINDING PROTEIN ASSOCIATED FACTOR 7"/>
    <property type="match status" value="1"/>
</dbReference>
<feature type="compositionally biased region" description="Acidic residues" evidence="6">
    <location>
        <begin position="411"/>
        <end position="435"/>
    </location>
</feature>
<dbReference type="InterPro" id="IPR006751">
    <property type="entry name" value="TAFII55_prot_cons_reg"/>
</dbReference>
<evidence type="ECO:0000313" key="9">
    <source>
        <dbReference type="Proteomes" id="UP000077266"/>
    </source>
</evidence>
<dbReference type="PANTHER" id="PTHR12228">
    <property type="entry name" value="TRANSCRIPTION INITIATION FACTOR TFIID 55 KD SUBUNIT-RELATED"/>
    <property type="match status" value="1"/>
</dbReference>
<evidence type="ECO:0000313" key="8">
    <source>
        <dbReference type="EMBL" id="KZV97029.1"/>
    </source>
</evidence>
<dbReference type="EMBL" id="KV425935">
    <property type="protein sequence ID" value="KZV97029.1"/>
    <property type="molecule type" value="Genomic_DNA"/>
</dbReference>
<feature type="region of interest" description="Disordered" evidence="6">
    <location>
        <begin position="444"/>
        <end position="463"/>
    </location>
</feature>
<feature type="compositionally biased region" description="Low complexity" evidence="6">
    <location>
        <begin position="15"/>
        <end position="26"/>
    </location>
</feature>
<dbReference type="OrthoDB" id="153872at2759"/>
<dbReference type="InterPro" id="IPR037817">
    <property type="entry name" value="TAF7"/>
</dbReference>
<dbReference type="Pfam" id="PF04658">
    <property type="entry name" value="TAFII55_N"/>
    <property type="match status" value="1"/>
</dbReference>
<feature type="compositionally biased region" description="Acidic residues" evidence="6">
    <location>
        <begin position="1"/>
        <end position="11"/>
    </location>
</feature>
<dbReference type="InParanoid" id="A0A166B1A0"/>
<keyword evidence="5" id="KW-0539">Nucleus</keyword>
<evidence type="ECO:0000259" key="7">
    <source>
        <dbReference type="SMART" id="SM01370"/>
    </source>
</evidence>
<feature type="region of interest" description="Disordered" evidence="6">
    <location>
        <begin position="1"/>
        <end position="57"/>
    </location>
</feature>
<reference evidence="8 9" key="1">
    <citation type="journal article" date="2016" name="Mol. Biol. Evol.">
        <title>Comparative Genomics of Early-Diverging Mushroom-Forming Fungi Provides Insights into the Origins of Lignocellulose Decay Capabilities.</title>
        <authorList>
            <person name="Nagy L.G."/>
            <person name="Riley R."/>
            <person name="Tritt A."/>
            <person name="Adam C."/>
            <person name="Daum C."/>
            <person name="Floudas D."/>
            <person name="Sun H."/>
            <person name="Yadav J.S."/>
            <person name="Pangilinan J."/>
            <person name="Larsson K.H."/>
            <person name="Matsuura K."/>
            <person name="Barry K."/>
            <person name="Labutti K."/>
            <person name="Kuo R."/>
            <person name="Ohm R.A."/>
            <person name="Bhattacharya S.S."/>
            <person name="Shirouzu T."/>
            <person name="Yoshinaga Y."/>
            <person name="Martin F.M."/>
            <person name="Grigoriev I.V."/>
            <person name="Hibbett D.S."/>
        </authorList>
    </citation>
    <scope>NUCLEOTIDE SEQUENCE [LARGE SCALE GENOMIC DNA]</scope>
    <source>
        <strain evidence="8 9">HHB12029</strain>
    </source>
</reference>
<proteinExistence type="inferred from homology"/>
<evidence type="ECO:0000256" key="4">
    <source>
        <dbReference type="ARBA" id="ARBA00023163"/>
    </source>
</evidence>
<comment type="similarity">
    <text evidence="2">Belongs to the TAF7 family.</text>
</comment>
<dbReference type="STRING" id="1314781.A0A166B1A0"/>